<sequence length="265" mass="29754">MAVPQSRTRAPHVRRAAGYAVAARVFAVPELLENILDHLPMTDLFFAQDTCKHWKRVIAASTLLKRTLHLVPMQPTSFWSMQKFHVVPSGVNNIHDLFLERLTKNASGSESKTGLDGKVYIGAKFNPLLLTTSTQYVDLLDLWQCPCPTFLAGRIQHNVVFSLCEHSIKSLKGARNMFLTQPPCYQLDLEIEDFSAMRWYNEKKSVVICNTGGIKVGDLLSGTRRLAANKPSTLLIGFDNTFFPTTEEEEAGVIPKNWVKAFGRM</sequence>
<reference evidence="2 3" key="1">
    <citation type="submission" date="2015-07" db="EMBL/GenBank/DDBJ databases">
        <title>Comparative genomics of the Sigatoka disease complex on banana suggests a link between parallel evolutionary changes in Pseudocercospora fijiensis and Pseudocercospora eumusae and increased virulence on the banana host.</title>
        <authorList>
            <person name="Chang T.-C."/>
            <person name="Salvucci A."/>
            <person name="Crous P.W."/>
            <person name="Stergiopoulos I."/>
        </authorList>
    </citation>
    <scope>NUCLEOTIDE SEQUENCE [LARGE SCALE GENOMIC DNA]</scope>
    <source>
        <strain evidence="2 3">CBS 116634</strain>
    </source>
</reference>
<evidence type="ECO:0000313" key="3">
    <source>
        <dbReference type="Proteomes" id="UP000073492"/>
    </source>
</evidence>
<organism evidence="2 3">
    <name type="scientific">Pseudocercospora musae</name>
    <dbReference type="NCBI Taxonomy" id="113226"/>
    <lineage>
        <taxon>Eukaryota</taxon>
        <taxon>Fungi</taxon>
        <taxon>Dikarya</taxon>
        <taxon>Ascomycota</taxon>
        <taxon>Pezizomycotina</taxon>
        <taxon>Dothideomycetes</taxon>
        <taxon>Dothideomycetidae</taxon>
        <taxon>Mycosphaerellales</taxon>
        <taxon>Mycosphaerellaceae</taxon>
        <taxon>Pseudocercospora</taxon>
    </lineage>
</organism>
<feature type="domain" description="F-box" evidence="1">
    <location>
        <begin position="29"/>
        <end position="60"/>
    </location>
</feature>
<dbReference type="SUPFAM" id="SSF81383">
    <property type="entry name" value="F-box domain"/>
    <property type="match status" value="1"/>
</dbReference>
<protein>
    <recommendedName>
        <fullName evidence="1">F-box domain-containing protein</fullName>
    </recommendedName>
</protein>
<proteinExistence type="predicted"/>
<evidence type="ECO:0000259" key="1">
    <source>
        <dbReference type="Pfam" id="PF00646"/>
    </source>
</evidence>
<dbReference type="Proteomes" id="UP000073492">
    <property type="component" value="Unassembled WGS sequence"/>
</dbReference>
<dbReference type="Pfam" id="PF00646">
    <property type="entry name" value="F-box"/>
    <property type="match status" value="1"/>
</dbReference>
<dbReference type="OrthoDB" id="3800738at2759"/>
<dbReference type="AlphaFoldDB" id="A0A139IDD0"/>
<dbReference type="CDD" id="cd09917">
    <property type="entry name" value="F-box_SF"/>
    <property type="match status" value="1"/>
</dbReference>
<comment type="caution">
    <text evidence="2">The sequence shown here is derived from an EMBL/GenBank/DDBJ whole genome shotgun (WGS) entry which is preliminary data.</text>
</comment>
<evidence type="ECO:0000313" key="2">
    <source>
        <dbReference type="EMBL" id="KXT12659.1"/>
    </source>
</evidence>
<dbReference type="InterPro" id="IPR036047">
    <property type="entry name" value="F-box-like_dom_sf"/>
</dbReference>
<gene>
    <name evidence="2" type="ORF">AC579_4512</name>
</gene>
<dbReference type="EMBL" id="LFZO01000144">
    <property type="protein sequence ID" value="KXT12659.1"/>
    <property type="molecule type" value="Genomic_DNA"/>
</dbReference>
<dbReference type="Gene3D" id="1.20.1280.50">
    <property type="match status" value="1"/>
</dbReference>
<dbReference type="InterPro" id="IPR001810">
    <property type="entry name" value="F-box_dom"/>
</dbReference>
<keyword evidence="3" id="KW-1185">Reference proteome</keyword>
<accession>A0A139IDD0</accession>
<name>A0A139IDD0_9PEZI</name>